<keyword evidence="5 8" id="KW-0378">Hydrolase</keyword>
<dbReference type="InterPro" id="IPR002716">
    <property type="entry name" value="PIN_dom"/>
</dbReference>
<dbReference type="InterPro" id="IPR022907">
    <property type="entry name" value="VapC_family"/>
</dbReference>
<feature type="domain" description="PIN" evidence="9">
    <location>
        <begin position="4"/>
        <end position="124"/>
    </location>
</feature>
<evidence type="ECO:0000256" key="3">
    <source>
        <dbReference type="ARBA" id="ARBA00022722"/>
    </source>
</evidence>
<dbReference type="GO" id="GO:0004519">
    <property type="term" value="F:endonuclease activity"/>
    <property type="evidence" value="ECO:0007669"/>
    <property type="project" value="UniProtKB-KW"/>
</dbReference>
<evidence type="ECO:0000256" key="1">
    <source>
        <dbReference type="ARBA" id="ARBA00001946"/>
    </source>
</evidence>
<keyword evidence="11" id="KW-1185">Reference proteome</keyword>
<keyword evidence="6 8" id="KW-0460">Magnesium</keyword>
<evidence type="ECO:0000256" key="2">
    <source>
        <dbReference type="ARBA" id="ARBA00022649"/>
    </source>
</evidence>
<dbReference type="GO" id="GO:0004540">
    <property type="term" value="F:RNA nuclease activity"/>
    <property type="evidence" value="ECO:0007669"/>
    <property type="project" value="InterPro"/>
</dbReference>
<dbReference type="SUPFAM" id="SSF88723">
    <property type="entry name" value="PIN domain-like"/>
    <property type="match status" value="1"/>
</dbReference>
<evidence type="ECO:0000256" key="6">
    <source>
        <dbReference type="ARBA" id="ARBA00022842"/>
    </source>
</evidence>
<evidence type="ECO:0000256" key="5">
    <source>
        <dbReference type="ARBA" id="ARBA00022801"/>
    </source>
</evidence>
<dbReference type="EC" id="3.1.-.-" evidence="8"/>
<dbReference type="GO" id="GO:0090729">
    <property type="term" value="F:toxin activity"/>
    <property type="evidence" value="ECO:0007669"/>
    <property type="project" value="UniProtKB-KW"/>
</dbReference>
<keyword evidence="2 8" id="KW-1277">Toxin-antitoxin system</keyword>
<dbReference type="AlphaFoldDB" id="A0A7W3JRU2"/>
<feature type="binding site" evidence="8">
    <location>
        <position position="97"/>
    </location>
    <ligand>
        <name>Mg(2+)</name>
        <dbReference type="ChEBI" id="CHEBI:18420"/>
    </ligand>
</feature>
<accession>A0A7W3JRU2</accession>
<evidence type="ECO:0000259" key="9">
    <source>
        <dbReference type="Pfam" id="PF01850"/>
    </source>
</evidence>
<dbReference type="PANTHER" id="PTHR33653">
    <property type="entry name" value="RIBONUCLEASE VAPC2"/>
    <property type="match status" value="1"/>
</dbReference>
<dbReference type="HAMAP" id="MF_00265">
    <property type="entry name" value="VapC_Nob1"/>
    <property type="match status" value="1"/>
</dbReference>
<evidence type="ECO:0000256" key="7">
    <source>
        <dbReference type="ARBA" id="ARBA00038093"/>
    </source>
</evidence>
<dbReference type="PANTHER" id="PTHR33653:SF1">
    <property type="entry name" value="RIBONUCLEASE VAPC2"/>
    <property type="match status" value="1"/>
</dbReference>
<keyword evidence="8" id="KW-0800">Toxin</keyword>
<reference evidence="10 11" key="1">
    <citation type="submission" date="2020-07" db="EMBL/GenBank/DDBJ databases">
        <title>Sequencing the genomes of 1000 actinobacteria strains.</title>
        <authorList>
            <person name="Klenk H.-P."/>
        </authorList>
    </citation>
    <scope>NUCLEOTIDE SEQUENCE [LARGE SCALE GENOMIC DNA]</scope>
    <source>
        <strain evidence="10 11">DSM 23737</strain>
    </source>
</reference>
<proteinExistence type="inferred from homology"/>
<name>A0A7W3JRU2_9MICO</name>
<dbReference type="GO" id="GO:0016787">
    <property type="term" value="F:hydrolase activity"/>
    <property type="evidence" value="ECO:0007669"/>
    <property type="project" value="UniProtKB-KW"/>
</dbReference>
<evidence type="ECO:0000256" key="4">
    <source>
        <dbReference type="ARBA" id="ARBA00022723"/>
    </source>
</evidence>
<organism evidence="10 11">
    <name type="scientific">Alpinimonas psychrophila</name>
    <dbReference type="NCBI Taxonomy" id="748908"/>
    <lineage>
        <taxon>Bacteria</taxon>
        <taxon>Bacillati</taxon>
        <taxon>Actinomycetota</taxon>
        <taxon>Actinomycetes</taxon>
        <taxon>Micrococcales</taxon>
        <taxon>Microbacteriaceae</taxon>
        <taxon>Alpinimonas</taxon>
    </lineage>
</organism>
<comment type="similarity">
    <text evidence="7 8">Belongs to the PINc/VapC protein family.</text>
</comment>
<dbReference type="GO" id="GO:0000287">
    <property type="term" value="F:magnesium ion binding"/>
    <property type="evidence" value="ECO:0007669"/>
    <property type="project" value="UniProtKB-UniRule"/>
</dbReference>
<dbReference type="Gene3D" id="3.40.50.1010">
    <property type="entry name" value="5'-nuclease"/>
    <property type="match status" value="1"/>
</dbReference>
<dbReference type="InterPro" id="IPR050556">
    <property type="entry name" value="Type_II_TA_system_RNase"/>
</dbReference>
<evidence type="ECO:0000313" key="11">
    <source>
        <dbReference type="Proteomes" id="UP000524237"/>
    </source>
</evidence>
<feature type="binding site" evidence="8">
    <location>
        <position position="6"/>
    </location>
    <ligand>
        <name>Mg(2+)</name>
        <dbReference type="ChEBI" id="CHEBI:18420"/>
    </ligand>
</feature>
<gene>
    <name evidence="8" type="primary">vapC</name>
    <name evidence="10" type="ORF">FB555_000145</name>
</gene>
<keyword evidence="10" id="KW-0255">Endonuclease</keyword>
<keyword evidence="4 8" id="KW-0479">Metal-binding</keyword>
<comment type="cofactor">
    <cofactor evidence="1 8">
        <name>Mg(2+)</name>
        <dbReference type="ChEBI" id="CHEBI:18420"/>
    </cofactor>
</comment>
<evidence type="ECO:0000256" key="8">
    <source>
        <dbReference type="HAMAP-Rule" id="MF_00265"/>
    </source>
</evidence>
<dbReference type="InterPro" id="IPR029060">
    <property type="entry name" value="PIN-like_dom_sf"/>
</dbReference>
<comment type="caution">
    <text evidence="10">The sequence shown here is derived from an EMBL/GenBank/DDBJ whole genome shotgun (WGS) entry which is preliminary data.</text>
</comment>
<comment type="function">
    <text evidence="8">Toxic component of a toxin-antitoxin (TA) system. An RNase.</text>
</comment>
<evidence type="ECO:0000313" key="10">
    <source>
        <dbReference type="EMBL" id="MBA8828074.1"/>
    </source>
</evidence>
<protein>
    <recommendedName>
        <fullName evidence="8">Ribonuclease VapC</fullName>
        <shortName evidence="8">RNase VapC</shortName>
        <ecNumber evidence="8">3.1.-.-</ecNumber>
    </recommendedName>
    <alternativeName>
        <fullName evidence="8">Toxin VapC</fullName>
    </alternativeName>
</protein>
<dbReference type="Proteomes" id="UP000524237">
    <property type="component" value="Unassembled WGS sequence"/>
</dbReference>
<dbReference type="RefSeq" id="WP_182483537.1">
    <property type="nucleotide sequence ID" value="NZ_JACGWU010000001.1"/>
</dbReference>
<keyword evidence="3 8" id="KW-0540">Nuclease</keyword>
<sequence>MRFLIDSDVLIELERHRATSLLERFIANQGHLAVSSIGVSELFYGVARSRWPQQAEASLEALLTNLSVLNFDRKDAEHAADIRAGLHKAGTPIGTHDILIAAQARARALVLATSNTREFDRVPGLRTENWLTN</sequence>
<dbReference type="EMBL" id="JACGWU010000001">
    <property type="protein sequence ID" value="MBA8828074.1"/>
    <property type="molecule type" value="Genomic_DNA"/>
</dbReference>
<dbReference type="Pfam" id="PF01850">
    <property type="entry name" value="PIN"/>
    <property type="match status" value="1"/>
</dbReference>